<dbReference type="EMBL" id="CP033895">
    <property type="protein sequence ID" value="QDL35837.1"/>
    <property type="molecule type" value="Genomic_DNA"/>
</dbReference>
<geneLocation type="plasmid" evidence="1 2">
    <name>p2-125</name>
</geneLocation>
<keyword evidence="1" id="KW-0614">Plasmid</keyword>
<gene>
    <name evidence="1" type="ORF">EGO53_29180</name>
</gene>
<sequence>MEVNIKDILGNWDRGVVLDKHSKFSVVTGKNQWGHNIYDTTRTEVGEAVYQLKYKSDWNQVKPLAQCLYDQVYPMFDKVGFILPMAASNVRVRQPVTEVAQALAKLANIPCFDGLLLKAAGGVSLKNLDTKEEKVAAIGDSFSVSPIITNEGCWNVLVIDDLYHTGASMEAACAALRGYNKIDKIYVAALTWR</sequence>
<organism evidence="1 2">
    <name type="scientific">Serratia liquefaciens</name>
    <dbReference type="NCBI Taxonomy" id="614"/>
    <lineage>
        <taxon>Bacteria</taxon>
        <taxon>Pseudomonadati</taxon>
        <taxon>Pseudomonadota</taxon>
        <taxon>Gammaproteobacteria</taxon>
        <taxon>Enterobacterales</taxon>
        <taxon>Yersiniaceae</taxon>
        <taxon>Serratia</taxon>
    </lineage>
</organism>
<dbReference type="CDD" id="cd06223">
    <property type="entry name" value="PRTases_typeI"/>
    <property type="match status" value="1"/>
</dbReference>
<reference evidence="1 2" key="1">
    <citation type="submission" date="2018-11" db="EMBL/GenBank/DDBJ databases">
        <title>The first complete genome of Serratia liquefaciens isolated from metalophyte plant revel distinctness adaptive mechanisms in an extreme habitat.</title>
        <authorList>
            <person name="Caneschi W.L."/>
            <person name="Sanchez A.B."/>
            <person name="Felestrino E.B."/>
            <person name="Assis R.A.B."/>
            <person name="Lemes C.G.C."/>
            <person name="Cordeiro I.F."/>
            <person name="Fonseca N.P."/>
            <person name="Villa M."/>
            <person name="Vieira I.T."/>
            <person name="Moraes L.A."/>
            <person name="Kamino L.H.Y."/>
            <person name="do Carmo F."/>
            <person name="Garcia C.M."/>
            <person name="Almeida N.F."/>
            <person name="Silva R.S."/>
            <person name="Ferro J.A."/>
            <person name="Ferro M.I.T."/>
            <person name="Varani A.M."/>
            <person name="Ferreira R.M."/>
            <person name="dos Santos V.L."/>
            <person name="Silva U.C."/>
            <person name="Setubal J.C."/>
            <person name="Moreira L.M."/>
        </authorList>
    </citation>
    <scope>NUCLEOTIDE SEQUENCE [LARGE SCALE GENOMIC DNA]</scope>
    <source>
        <strain evidence="1 2">FG3</strain>
        <plasmid evidence="1 2">p2-125</plasmid>
    </source>
</reference>
<evidence type="ECO:0000313" key="2">
    <source>
        <dbReference type="Proteomes" id="UP000317572"/>
    </source>
</evidence>
<dbReference type="InterPro" id="IPR000836">
    <property type="entry name" value="PRTase_dom"/>
</dbReference>
<evidence type="ECO:0000313" key="1">
    <source>
        <dbReference type="EMBL" id="QDL35837.1"/>
    </source>
</evidence>
<name>A0A515D615_SERLI</name>
<dbReference type="SUPFAM" id="SSF53271">
    <property type="entry name" value="PRTase-like"/>
    <property type="match status" value="1"/>
</dbReference>
<dbReference type="InterPro" id="IPR029057">
    <property type="entry name" value="PRTase-like"/>
</dbReference>
<protein>
    <submittedName>
        <fullName evidence="1">ComF family protein</fullName>
    </submittedName>
</protein>
<dbReference type="Gene3D" id="3.40.50.2020">
    <property type="match status" value="1"/>
</dbReference>
<dbReference type="AlphaFoldDB" id="A0A515D615"/>
<dbReference type="Proteomes" id="UP000317572">
    <property type="component" value="Plasmid p2-125"/>
</dbReference>
<proteinExistence type="predicted"/>
<dbReference type="RefSeq" id="WP_142816671.1">
    <property type="nucleotide sequence ID" value="NZ_CP033895.1"/>
</dbReference>
<accession>A0A515D615</accession>